<dbReference type="GO" id="GO:0019005">
    <property type="term" value="C:SCF ubiquitin ligase complex"/>
    <property type="evidence" value="ECO:0007669"/>
    <property type="project" value="TreeGrafter"/>
</dbReference>
<protein>
    <recommendedName>
        <fullName evidence="2">F-box domain-containing protein</fullName>
    </recommendedName>
</protein>
<evidence type="ECO:0000256" key="1">
    <source>
        <dbReference type="SAM" id="MobiDB-lite"/>
    </source>
</evidence>
<dbReference type="Gene3D" id="1.20.1280.50">
    <property type="match status" value="1"/>
</dbReference>
<feature type="compositionally biased region" description="Basic residues" evidence="1">
    <location>
        <begin position="1"/>
        <end position="10"/>
    </location>
</feature>
<dbReference type="PANTHER" id="PTHR16008">
    <property type="entry name" value="F-BOX ONLY PROTEIN 4"/>
    <property type="match status" value="1"/>
</dbReference>
<reference evidence="3" key="1">
    <citation type="journal article" date="2020" name="Fungal Divers.">
        <title>Resolving the Mortierellaceae phylogeny through synthesis of multi-gene phylogenetics and phylogenomics.</title>
        <authorList>
            <person name="Vandepol N."/>
            <person name="Liber J."/>
            <person name="Desiro A."/>
            <person name="Na H."/>
            <person name="Kennedy M."/>
            <person name="Barry K."/>
            <person name="Grigoriev I.V."/>
            <person name="Miller A.N."/>
            <person name="O'Donnell K."/>
            <person name="Stajich J.E."/>
            <person name="Bonito G."/>
        </authorList>
    </citation>
    <scope>NUCLEOTIDE SEQUENCE</scope>
    <source>
        <strain evidence="3">NVP1</strain>
    </source>
</reference>
<dbReference type="Proteomes" id="UP000696485">
    <property type="component" value="Unassembled WGS sequence"/>
</dbReference>
<feature type="region of interest" description="Disordered" evidence="1">
    <location>
        <begin position="1"/>
        <end position="31"/>
    </location>
</feature>
<feature type="compositionally biased region" description="Polar residues" evidence="1">
    <location>
        <begin position="114"/>
        <end position="126"/>
    </location>
</feature>
<dbReference type="PANTHER" id="PTHR16008:SF4">
    <property type="entry name" value="F-BOX ONLY PROTEIN 4"/>
    <property type="match status" value="1"/>
</dbReference>
<evidence type="ECO:0000313" key="3">
    <source>
        <dbReference type="EMBL" id="KAF9332596.1"/>
    </source>
</evidence>
<dbReference type="Pfam" id="PF12937">
    <property type="entry name" value="F-box-like"/>
    <property type="match status" value="1"/>
</dbReference>
<dbReference type="GO" id="GO:0031146">
    <property type="term" value="P:SCF-dependent proteasomal ubiquitin-dependent protein catabolic process"/>
    <property type="evidence" value="ECO:0007669"/>
    <property type="project" value="InterPro"/>
</dbReference>
<dbReference type="EMBL" id="JAAAUY010000251">
    <property type="protein sequence ID" value="KAF9332596.1"/>
    <property type="molecule type" value="Genomic_DNA"/>
</dbReference>
<dbReference type="GO" id="GO:0000209">
    <property type="term" value="P:protein polyubiquitination"/>
    <property type="evidence" value="ECO:0007669"/>
    <property type="project" value="TreeGrafter"/>
</dbReference>
<dbReference type="PROSITE" id="PS50181">
    <property type="entry name" value="FBOX"/>
    <property type="match status" value="1"/>
</dbReference>
<organism evidence="3 4">
    <name type="scientific">Podila minutissima</name>
    <dbReference type="NCBI Taxonomy" id="64525"/>
    <lineage>
        <taxon>Eukaryota</taxon>
        <taxon>Fungi</taxon>
        <taxon>Fungi incertae sedis</taxon>
        <taxon>Mucoromycota</taxon>
        <taxon>Mortierellomycotina</taxon>
        <taxon>Mortierellomycetes</taxon>
        <taxon>Mortierellales</taxon>
        <taxon>Mortierellaceae</taxon>
        <taxon>Podila</taxon>
    </lineage>
</organism>
<proteinExistence type="predicted"/>
<dbReference type="InterPro" id="IPR001810">
    <property type="entry name" value="F-box_dom"/>
</dbReference>
<feature type="region of interest" description="Disordered" evidence="1">
    <location>
        <begin position="114"/>
        <end position="135"/>
    </location>
</feature>
<evidence type="ECO:0000313" key="4">
    <source>
        <dbReference type="Proteomes" id="UP000696485"/>
    </source>
</evidence>
<dbReference type="InterPro" id="IPR036047">
    <property type="entry name" value="F-box-like_dom_sf"/>
</dbReference>
<dbReference type="AlphaFoldDB" id="A0A9P5SM32"/>
<comment type="caution">
    <text evidence="3">The sequence shown here is derived from an EMBL/GenBank/DDBJ whole genome shotgun (WGS) entry which is preliminary data.</text>
</comment>
<accession>A0A9P5SM32</accession>
<feature type="domain" description="F-box" evidence="2">
    <location>
        <begin position="53"/>
        <end position="99"/>
    </location>
</feature>
<dbReference type="InterPro" id="IPR039588">
    <property type="entry name" value="FBXO4"/>
</dbReference>
<dbReference type="SMART" id="SM00256">
    <property type="entry name" value="FBOX"/>
    <property type="match status" value="1"/>
</dbReference>
<dbReference type="SUPFAM" id="SSF81383">
    <property type="entry name" value="F-box domain"/>
    <property type="match status" value="1"/>
</dbReference>
<name>A0A9P5SM32_9FUNG</name>
<feature type="compositionally biased region" description="Polar residues" evidence="1">
    <location>
        <begin position="13"/>
        <end position="31"/>
    </location>
</feature>
<sequence length="366" mass="40855">MTTARTHKKARYDTQNTPDSNSNSSQDATPLQPILTSNTLLLPPPPGAALEHKDPMSYFPEEIATHIFEALNPADLGKCATVSKLWHRLVNDQILWQQLFIKYGFISPRGLTNTGHHPSSSHGQLYNNSNNNNNILSRKRKRTTMPQHQLQQRQYQLTSQNQCWKALYRLNYNWTLGQATVSTLSCNDLWLHDQHVLLPSLIGITAGGPSSIEELQDTVPRILATEDGWSRIVRFKGQVILVTSPQGMVHLWRIRDEPGLDTSVQERKPEYWQTYTCPRIPDGGGGGGGGRSESPRITCLALDTSSDRDDAQEWQRVLVGRLVGDHGGWDDDAAGGVERGRRGAFSVFPVPHRGNVLAGGWRDVDI</sequence>
<gene>
    <name evidence="3" type="ORF">BG006_004550</name>
</gene>
<evidence type="ECO:0000259" key="2">
    <source>
        <dbReference type="PROSITE" id="PS50181"/>
    </source>
</evidence>
<keyword evidence="4" id="KW-1185">Reference proteome</keyword>